<gene>
    <name evidence="3" type="ORF">QBC35DRAFT_501000</name>
</gene>
<dbReference type="AlphaFoldDB" id="A0AAN6WU81"/>
<proteinExistence type="predicted"/>
<evidence type="ECO:0000256" key="1">
    <source>
        <dbReference type="SAM" id="MobiDB-lite"/>
    </source>
</evidence>
<protein>
    <submittedName>
        <fullName evidence="3">Good for full DBP5 activity protein 2</fullName>
    </submittedName>
</protein>
<dbReference type="InterPro" id="IPR040151">
    <property type="entry name" value="Gfd2/YDR514C-like"/>
</dbReference>
<feature type="domain" description="Gfd2/YDR514C-like C-terminal" evidence="2">
    <location>
        <begin position="349"/>
        <end position="536"/>
    </location>
</feature>
<dbReference type="Pfam" id="PF21762">
    <property type="entry name" value="DEDDh_C"/>
    <property type="match status" value="1"/>
</dbReference>
<dbReference type="GO" id="GO:0005634">
    <property type="term" value="C:nucleus"/>
    <property type="evidence" value="ECO:0007669"/>
    <property type="project" value="TreeGrafter"/>
</dbReference>
<comment type="caution">
    <text evidence="3">The sequence shown here is derived from an EMBL/GenBank/DDBJ whole genome shotgun (WGS) entry which is preliminary data.</text>
</comment>
<dbReference type="GO" id="GO:0003676">
    <property type="term" value="F:nucleic acid binding"/>
    <property type="evidence" value="ECO:0007669"/>
    <property type="project" value="InterPro"/>
</dbReference>
<dbReference type="InterPro" id="IPR012337">
    <property type="entry name" value="RNaseH-like_sf"/>
</dbReference>
<sequence length="597" mass="66985">MDLTDDDRAADAEFMKILVSALGDASLLEGFDPSSWRNPGLDDEADQFNEPHDQLDGYNSDDSTGGMILNLSHLTRQQLVMPDEPGYKLSKARALAAQEEDVVDTKAAEELEKEILAWPPTGLKKGHLSAENSTFVPWKLVIGYPDAFVGKKNGERCAPFFTLEGLHENRIWDLYYLHQPREFKSQKPALFVSTWQFQHLLDVVNIKLDTKLTIPPGKNEDKFRLTFGLGDTPRPRFLGRSTSAEDFQKFCDQIPAPKPDDDLKHATHGGREIFMDIMSMLKQDFSKGKKSDKNKYKRIAAHRKWGRSIKLAQRYLGLRESNLNKTSDSSNTLDLETPLTTKPEGSVLFVAIDLEAYEFNHDMITEVGIATLDTTDIVGVAPGENGKNWLPLVQARHLRIKENAWAENSKYVRGCADRFDFGATEFVSIRDIPSIIESLIDKATLNPSSEDPEPRPVVLVFHESAADIKFLQSVNYNVYNAKNVIGVMDTKEMYQYVLRSNSHNSLELVLSYVGIPYGNLHNAGNDAVYTLKGMIGLAVKRRMASLRKASQPRQEEGHVPFSEFKEKEGWTSGGEDSDGGDPIRPTEFEPDHSTANT</sequence>
<reference evidence="3" key="1">
    <citation type="journal article" date="2023" name="Mol. Phylogenet. Evol.">
        <title>Genome-scale phylogeny and comparative genomics of the fungal order Sordariales.</title>
        <authorList>
            <person name="Hensen N."/>
            <person name="Bonometti L."/>
            <person name="Westerberg I."/>
            <person name="Brannstrom I.O."/>
            <person name="Guillou S."/>
            <person name="Cros-Aarteil S."/>
            <person name="Calhoun S."/>
            <person name="Haridas S."/>
            <person name="Kuo A."/>
            <person name="Mondo S."/>
            <person name="Pangilinan J."/>
            <person name="Riley R."/>
            <person name="LaButti K."/>
            <person name="Andreopoulos B."/>
            <person name="Lipzen A."/>
            <person name="Chen C."/>
            <person name="Yan M."/>
            <person name="Daum C."/>
            <person name="Ng V."/>
            <person name="Clum A."/>
            <person name="Steindorff A."/>
            <person name="Ohm R.A."/>
            <person name="Martin F."/>
            <person name="Silar P."/>
            <person name="Natvig D.O."/>
            <person name="Lalanne C."/>
            <person name="Gautier V."/>
            <person name="Ament-Velasquez S.L."/>
            <person name="Kruys A."/>
            <person name="Hutchinson M.I."/>
            <person name="Powell A.J."/>
            <person name="Barry K."/>
            <person name="Miller A.N."/>
            <person name="Grigoriev I.V."/>
            <person name="Debuchy R."/>
            <person name="Gladieux P."/>
            <person name="Hiltunen Thoren M."/>
            <person name="Johannesson H."/>
        </authorList>
    </citation>
    <scope>NUCLEOTIDE SEQUENCE</scope>
    <source>
        <strain evidence="3">PSN309</strain>
    </source>
</reference>
<dbReference type="InterPro" id="IPR048519">
    <property type="entry name" value="Gfd2/YDR514C-like_C"/>
</dbReference>
<name>A0AAN6WU81_9PEZI</name>
<evidence type="ECO:0000259" key="2">
    <source>
        <dbReference type="Pfam" id="PF21762"/>
    </source>
</evidence>
<keyword evidence="4" id="KW-1185">Reference proteome</keyword>
<dbReference type="InterPro" id="IPR036397">
    <property type="entry name" value="RNaseH_sf"/>
</dbReference>
<evidence type="ECO:0000313" key="3">
    <source>
        <dbReference type="EMBL" id="KAK4186557.1"/>
    </source>
</evidence>
<feature type="region of interest" description="Disordered" evidence="1">
    <location>
        <begin position="548"/>
        <end position="597"/>
    </location>
</feature>
<dbReference type="Gene3D" id="3.30.420.10">
    <property type="entry name" value="Ribonuclease H-like superfamily/Ribonuclease H"/>
    <property type="match status" value="1"/>
</dbReference>
<feature type="compositionally biased region" description="Basic and acidic residues" evidence="1">
    <location>
        <begin position="553"/>
        <end position="569"/>
    </location>
</feature>
<organism evidence="3 4">
    <name type="scientific">Podospora australis</name>
    <dbReference type="NCBI Taxonomy" id="1536484"/>
    <lineage>
        <taxon>Eukaryota</taxon>
        <taxon>Fungi</taxon>
        <taxon>Dikarya</taxon>
        <taxon>Ascomycota</taxon>
        <taxon>Pezizomycotina</taxon>
        <taxon>Sordariomycetes</taxon>
        <taxon>Sordariomycetidae</taxon>
        <taxon>Sordariales</taxon>
        <taxon>Podosporaceae</taxon>
        <taxon>Podospora</taxon>
    </lineage>
</organism>
<dbReference type="EMBL" id="MU864421">
    <property type="protein sequence ID" value="KAK4186557.1"/>
    <property type="molecule type" value="Genomic_DNA"/>
</dbReference>
<dbReference type="Proteomes" id="UP001302126">
    <property type="component" value="Unassembled WGS sequence"/>
</dbReference>
<reference evidence="3" key="2">
    <citation type="submission" date="2023-05" db="EMBL/GenBank/DDBJ databases">
        <authorList>
            <consortium name="Lawrence Berkeley National Laboratory"/>
            <person name="Steindorff A."/>
            <person name="Hensen N."/>
            <person name="Bonometti L."/>
            <person name="Westerberg I."/>
            <person name="Brannstrom I.O."/>
            <person name="Guillou S."/>
            <person name="Cros-Aarteil S."/>
            <person name="Calhoun S."/>
            <person name="Haridas S."/>
            <person name="Kuo A."/>
            <person name="Mondo S."/>
            <person name="Pangilinan J."/>
            <person name="Riley R."/>
            <person name="Labutti K."/>
            <person name="Andreopoulos B."/>
            <person name="Lipzen A."/>
            <person name="Chen C."/>
            <person name="Yanf M."/>
            <person name="Daum C."/>
            <person name="Ng V."/>
            <person name="Clum A."/>
            <person name="Ohm R."/>
            <person name="Martin F."/>
            <person name="Silar P."/>
            <person name="Natvig D."/>
            <person name="Lalanne C."/>
            <person name="Gautier V."/>
            <person name="Ament-Velasquez S.L."/>
            <person name="Kruys A."/>
            <person name="Hutchinson M.I."/>
            <person name="Powell A.J."/>
            <person name="Barry K."/>
            <person name="Miller A.N."/>
            <person name="Grigoriev I.V."/>
            <person name="Debuchy R."/>
            <person name="Gladieux P."/>
            <person name="Thoren M.H."/>
            <person name="Johannesson H."/>
        </authorList>
    </citation>
    <scope>NUCLEOTIDE SEQUENCE</scope>
    <source>
        <strain evidence="3">PSN309</strain>
    </source>
</reference>
<dbReference type="PANTHER" id="PTHR28083:SF1">
    <property type="entry name" value="GOOD FOR FULL DBP5 ACTIVITY PROTEIN 2"/>
    <property type="match status" value="1"/>
</dbReference>
<feature type="compositionally biased region" description="Basic and acidic residues" evidence="1">
    <location>
        <begin position="584"/>
        <end position="597"/>
    </location>
</feature>
<dbReference type="SUPFAM" id="SSF53098">
    <property type="entry name" value="Ribonuclease H-like"/>
    <property type="match status" value="1"/>
</dbReference>
<accession>A0AAN6WU81</accession>
<evidence type="ECO:0000313" key="4">
    <source>
        <dbReference type="Proteomes" id="UP001302126"/>
    </source>
</evidence>
<dbReference type="PANTHER" id="PTHR28083">
    <property type="entry name" value="GOOD FOR FULL DBP5 ACTIVITY PROTEIN 2"/>
    <property type="match status" value="1"/>
</dbReference>